<dbReference type="InterPro" id="IPR036374">
    <property type="entry name" value="OxRdtase_Mopterin-bd_sf"/>
</dbReference>
<keyword evidence="3" id="KW-1185">Reference proteome</keyword>
<proteinExistence type="predicted"/>
<evidence type="ECO:0000259" key="1">
    <source>
        <dbReference type="Pfam" id="PF00174"/>
    </source>
</evidence>
<reference evidence="2 3" key="1">
    <citation type="submission" date="2020-10" db="EMBL/GenBank/DDBJ databases">
        <title>Sequencing the genomes of 1000 actinobacteria strains.</title>
        <authorList>
            <person name="Klenk H.-P."/>
        </authorList>
    </citation>
    <scope>NUCLEOTIDE SEQUENCE [LARGE SCALE GENOMIC DNA]</scope>
    <source>
        <strain evidence="2 3">DSM 46744</strain>
    </source>
</reference>
<sequence>MKPRDDGRIVKPLPPDRFAVHGPNAEMRWEAMRGEGVLVPNDRFFVRDHTRTPLIDVRTWRLRLFGDGLRGAPPRDRAVEFGYEDLLAMPSRTLDAVIECAGNGRALFASQQGTPMPGIPWGLGGVGAARWRGVPLAAVLERAGLRPDAVDVLPSGLDPDFGLDGENLGRVRRPLPVGKAMDDVLVAYEMNGVPLPPDHGFPARLVVPGWVGIASIKWLGEIEVAGRPLPSPWSTRMYRMFGPGHPPGGGPALAEQVTKSAFELARDERVPAGRTTVLTGRSWAPDGPVRAVEVSVDGGASWRTARLLDGDTAWSRWSLEWCPDRTGPVMLVARAVDGTGARQPFRAEPNDEGYLFGAAVRHRVLVA</sequence>
<dbReference type="Gene3D" id="3.90.420.10">
    <property type="entry name" value="Oxidoreductase, molybdopterin-binding domain"/>
    <property type="match status" value="1"/>
</dbReference>
<dbReference type="InterPro" id="IPR008335">
    <property type="entry name" value="Mopterin_OxRdtase_euk"/>
</dbReference>
<evidence type="ECO:0000313" key="2">
    <source>
        <dbReference type="EMBL" id="MBE1530440.1"/>
    </source>
</evidence>
<dbReference type="EMBL" id="JADBDZ010000001">
    <property type="protein sequence ID" value="MBE1530440.1"/>
    <property type="molecule type" value="Genomic_DNA"/>
</dbReference>
<dbReference type="PANTHER" id="PTHR19372:SF7">
    <property type="entry name" value="SULFITE OXIDASE, MITOCHONDRIAL"/>
    <property type="match status" value="1"/>
</dbReference>
<dbReference type="InterPro" id="IPR014756">
    <property type="entry name" value="Ig_E-set"/>
</dbReference>
<dbReference type="PRINTS" id="PR00407">
    <property type="entry name" value="EUMOPTERIN"/>
</dbReference>
<dbReference type="Pfam" id="PF00174">
    <property type="entry name" value="Oxidored_molyb"/>
    <property type="match status" value="1"/>
</dbReference>
<dbReference type="Proteomes" id="UP000627838">
    <property type="component" value="Unassembled WGS sequence"/>
</dbReference>
<protein>
    <submittedName>
        <fullName evidence="2">DMSO/TMAO reductase YedYZ molybdopterin-dependent catalytic subunit</fullName>
    </submittedName>
</protein>
<dbReference type="SUPFAM" id="SSF56524">
    <property type="entry name" value="Oxidoreductase molybdopterin-binding domain"/>
    <property type="match status" value="1"/>
</dbReference>
<comment type="caution">
    <text evidence="2">The sequence shown here is derived from an EMBL/GenBank/DDBJ whole genome shotgun (WGS) entry which is preliminary data.</text>
</comment>
<dbReference type="PANTHER" id="PTHR19372">
    <property type="entry name" value="SULFITE REDUCTASE"/>
    <property type="match status" value="1"/>
</dbReference>
<organism evidence="2 3">
    <name type="scientific">Actinomadura algeriensis</name>
    <dbReference type="NCBI Taxonomy" id="1679523"/>
    <lineage>
        <taxon>Bacteria</taxon>
        <taxon>Bacillati</taxon>
        <taxon>Actinomycetota</taxon>
        <taxon>Actinomycetes</taxon>
        <taxon>Streptosporangiales</taxon>
        <taxon>Thermomonosporaceae</taxon>
        <taxon>Actinomadura</taxon>
    </lineage>
</organism>
<accession>A0ABR9JIQ4</accession>
<feature type="domain" description="Oxidoreductase molybdopterin-binding" evidence="1">
    <location>
        <begin position="49"/>
        <end position="233"/>
    </location>
</feature>
<gene>
    <name evidence="2" type="ORF">H4W34_000273</name>
</gene>
<evidence type="ECO:0000313" key="3">
    <source>
        <dbReference type="Proteomes" id="UP000627838"/>
    </source>
</evidence>
<dbReference type="RefSeq" id="WP_225960970.1">
    <property type="nucleotide sequence ID" value="NZ_JADBDZ010000001.1"/>
</dbReference>
<dbReference type="CDD" id="cd02110">
    <property type="entry name" value="SO_family_Moco_dimer"/>
    <property type="match status" value="1"/>
</dbReference>
<name>A0ABR9JIQ4_9ACTN</name>
<dbReference type="InterPro" id="IPR000572">
    <property type="entry name" value="OxRdtase_Mopterin-bd_dom"/>
</dbReference>
<dbReference type="SUPFAM" id="SSF81296">
    <property type="entry name" value="E set domains"/>
    <property type="match status" value="1"/>
</dbReference>
<dbReference type="Gene3D" id="2.60.40.650">
    <property type="match status" value="1"/>
</dbReference>